<dbReference type="SUPFAM" id="SSF63829">
    <property type="entry name" value="Calcium-dependent phosphotriesterase"/>
    <property type="match status" value="1"/>
</dbReference>
<evidence type="ECO:0000256" key="2">
    <source>
        <dbReference type="ARBA" id="ARBA00022801"/>
    </source>
</evidence>
<dbReference type="InterPro" id="IPR013658">
    <property type="entry name" value="SGL"/>
</dbReference>
<proteinExistence type="inferred from homology"/>
<evidence type="ECO:0000259" key="3">
    <source>
        <dbReference type="Pfam" id="PF08450"/>
    </source>
</evidence>
<keyword evidence="2" id="KW-0378">Hydrolase</keyword>
<dbReference type="PRINTS" id="PR01790">
    <property type="entry name" value="SMP30FAMILY"/>
</dbReference>
<protein>
    <submittedName>
        <fullName evidence="4">SMP-30/gluconolactonase/LRE family protein</fullName>
    </submittedName>
</protein>
<evidence type="ECO:0000313" key="5">
    <source>
        <dbReference type="Proteomes" id="UP001183202"/>
    </source>
</evidence>
<feature type="domain" description="SMP-30/Gluconolactonase/LRE-like region" evidence="3">
    <location>
        <begin position="36"/>
        <end position="292"/>
    </location>
</feature>
<evidence type="ECO:0000256" key="1">
    <source>
        <dbReference type="ARBA" id="ARBA00008853"/>
    </source>
</evidence>
<gene>
    <name evidence="4" type="ORF">RM445_24565</name>
</gene>
<comment type="similarity">
    <text evidence="1">Belongs to the SMP-30/CGR1 family.</text>
</comment>
<dbReference type="Gene3D" id="2.120.10.30">
    <property type="entry name" value="TolB, C-terminal domain"/>
    <property type="match status" value="1"/>
</dbReference>
<dbReference type="EMBL" id="JAVREJ010000020">
    <property type="protein sequence ID" value="MDT0352701.1"/>
    <property type="molecule type" value="Genomic_DNA"/>
</dbReference>
<dbReference type="PANTHER" id="PTHR47572">
    <property type="entry name" value="LIPOPROTEIN-RELATED"/>
    <property type="match status" value="1"/>
</dbReference>
<organism evidence="4 5">
    <name type="scientific">Pseudonocardia charpentierae</name>
    <dbReference type="NCBI Taxonomy" id="3075545"/>
    <lineage>
        <taxon>Bacteria</taxon>
        <taxon>Bacillati</taxon>
        <taxon>Actinomycetota</taxon>
        <taxon>Actinomycetes</taxon>
        <taxon>Pseudonocardiales</taxon>
        <taxon>Pseudonocardiaceae</taxon>
        <taxon>Pseudonocardia</taxon>
    </lineage>
</organism>
<dbReference type="InterPro" id="IPR011042">
    <property type="entry name" value="6-blade_b-propeller_TolB-like"/>
</dbReference>
<dbReference type="Proteomes" id="UP001183202">
    <property type="component" value="Unassembled WGS sequence"/>
</dbReference>
<dbReference type="InterPro" id="IPR005511">
    <property type="entry name" value="SMP-30"/>
</dbReference>
<evidence type="ECO:0000313" key="4">
    <source>
        <dbReference type="EMBL" id="MDT0352701.1"/>
    </source>
</evidence>
<comment type="caution">
    <text evidence="4">The sequence shown here is derived from an EMBL/GenBank/DDBJ whole genome shotgun (WGS) entry which is preliminary data.</text>
</comment>
<dbReference type="RefSeq" id="WP_311559207.1">
    <property type="nucleotide sequence ID" value="NZ_JAVREJ010000020.1"/>
</dbReference>
<dbReference type="PANTHER" id="PTHR47572:SF4">
    <property type="entry name" value="LACTONASE DRP35"/>
    <property type="match status" value="1"/>
</dbReference>
<accession>A0ABU2NFG5</accession>
<reference evidence="5" key="1">
    <citation type="submission" date="2023-07" db="EMBL/GenBank/DDBJ databases">
        <title>30 novel species of actinomycetes from the DSMZ collection.</title>
        <authorList>
            <person name="Nouioui I."/>
        </authorList>
    </citation>
    <scope>NUCLEOTIDE SEQUENCE [LARGE SCALE GENOMIC DNA]</scope>
    <source>
        <strain evidence="5">DSM 45834</strain>
    </source>
</reference>
<name>A0ABU2NFG5_9PSEU</name>
<keyword evidence="5" id="KW-1185">Reference proteome</keyword>
<dbReference type="Pfam" id="PF08450">
    <property type="entry name" value="SGL"/>
    <property type="match status" value="1"/>
</dbReference>
<sequence>MAEVLYDSPYEVHDPRFAKLINPGAKLERLATGFRWAEGPAYFPAQRRLIWSDIPNNRMMSWNEVDGSVAEFRNPSDNCNGHTIDRQGRLVSCSHLRRAVIRTEHDGSTTVIADSYQGGRLNSPNDVVEHSDGSIWFTDPSYGIDTDYEGARSDREQNGCHVYRVDAATGEVSRVADDFERPNGLAFSIDEKKLYIADSGRTHGEDLPHHIRVFDVVEGKTLKGGEVFAVCEPGFFDGFRLDEQGNIWTSAGDGVQCFAPDGTLIGKIKLPEGCANVCFGMLRNDRLFMTATTSVYAIYLLVRGHRTF</sequence>
<dbReference type="InterPro" id="IPR051262">
    <property type="entry name" value="SMP-30/CGR1_Lactonase"/>
</dbReference>